<organism evidence="1 2">
    <name type="scientific">Sphagnum troendelagicum</name>
    <dbReference type="NCBI Taxonomy" id="128251"/>
    <lineage>
        <taxon>Eukaryota</taxon>
        <taxon>Viridiplantae</taxon>
        <taxon>Streptophyta</taxon>
        <taxon>Embryophyta</taxon>
        <taxon>Bryophyta</taxon>
        <taxon>Sphagnophytina</taxon>
        <taxon>Sphagnopsida</taxon>
        <taxon>Sphagnales</taxon>
        <taxon>Sphagnaceae</taxon>
        <taxon>Sphagnum</taxon>
    </lineage>
</organism>
<protein>
    <submittedName>
        <fullName evidence="1">Uncharacterized protein</fullName>
    </submittedName>
</protein>
<dbReference type="EMBL" id="OZ019903">
    <property type="protein sequence ID" value="CAK9196565.1"/>
    <property type="molecule type" value="Genomic_DNA"/>
</dbReference>
<reference evidence="1" key="1">
    <citation type="submission" date="2024-02" db="EMBL/GenBank/DDBJ databases">
        <authorList>
            <consortium name="ELIXIR-Norway"/>
            <consortium name="Elixir Norway"/>
        </authorList>
    </citation>
    <scope>NUCLEOTIDE SEQUENCE</scope>
</reference>
<accession>A0ABP0TI36</accession>
<dbReference type="Proteomes" id="UP001497512">
    <property type="component" value="Chromosome 11"/>
</dbReference>
<evidence type="ECO:0000313" key="2">
    <source>
        <dbReference type="Proteomes" id="UP001497512"/>
    </source>
</evidence>
<proteinExistence type="predicted"/>
<name>A0ABP0TI36_9BRYO</name>
<keyword evidence="2" id="KW-1185">Reference proteome</keyword>
<sequence>MLSKLTGIGLGSAQGQRCDAPILGTPKKANLESNIGSVAVSLTKEDLIVEIEAAMPADEVVGERLLERLMELAWHHVVSSPLFIMEWLLEGILRHIQESMKSTEMKCQARILSVMQDRGTDLHNVSLQTELWKQVVLQEFV</sequence>
<gene>
    <name evidence="1" type="ORF">CSSPTR1EN2_LOCUS3537</name>
</gene>
<evidence type="ECO:0000313" key="1">
    <source>
        <dbReference type="EMBL" id="CAK9196565.1"/>
    </source>
</evidence>